<keyword evidence="3" id="KW-0732">Signal</keyword>
<dbReference type="PANTHER" id="PTHR47653:SF1">
    <property type="entry name" value="DELETED IN MALIGNANT BRAIN TUMORS 1 PROTEIN"/>
    <property type="match status" value="1"/>
</dbReference>
<evidence type="ECO:0000256" key="9">
    <source>
        <dbReference type="PROSITE-ProRule" id="PRU00196"/>
    </source>
</evidence>
<reference evidence="13" key="1">
    <citation type="submission" date="2020-06" db="EMBL/GenBank/DDBJ databases">
        <title>Draft genome of Bugula neritina, a colonial animal packing powerful symbionts and potential medicines.</title>
        <authorList>
            <person name="Rayko M."/>
        </authorList>
    </citation>
    <scope>NUCLEOTIDE SEQUENCE [LARGE SCALE GENOMIC DNA]</scope>
    <source>
        <strain evidence="13">Kwan_BN1</strain>
    </source>
</reference>
<protein>
    <recommendedName>
        <fullName evidence="12">SRCR domain-containing protein</fullName>
    </recommendedName>
</protein>
<evidence type="ECO:0000313" key="14">
    <source>
        <dbReference type="Proteomes" id="UP000593567"/>
    </source>
</evidence>
<dbReference type="SMART" id="SM00710">
    <property type="entry name" value="PbH1"/>
    <property type="match status" value="9"/>
</dbReference>
<feature type="compositionally biased region" description="Basic and acidic residues" evidence="10">
    <location>
        <begin position="2179"/>
        <end position="2188"/>
    </location>
</feature>
<dbReference type="SMART" id="SM00202">
    <property type="entry name" value="SR"/>
    <property type="match status" value="2"/>
</dbReference>
<evidence type="ECO:0000256" key="8">
    <source>
        <dbReference type="ARBA" id="ARBA00023180"/>
    </source>
</evidence>
<feature type="compositionally biased region" description="Polar residues" evidence="10">
    <location>
        <begin position="2109"/>
        <end position="2121"/>
    </location>
</feature>
<dbReference type="InterPro" id="IPR001190">
    <property type="entry name" value="SRCR"/>
</dbReference>
<dbReference type="GO" id="GO:0045217">
    <property type="term" value="P:cell-cell junction maintenance"/>
    <property type="evidence" value="ECO:0007669"/>
    <property type="project" value="TreeGrafter"/>
</dbReference>
<feature type="region of interest" description="Disordered" evidence="10">
    <location>
        <begin position="2249"/>
        <end position="2295"/>
    </location>
</feature>
<comment type="caution">
    <text evidence="9">Lacks conserved residue(s) required for the propagation of feature annotation.</text>
</comment>
<evidence type="ECO:0000256" key="4">
    <source>
        <dbReference type="ARBA" id="ARBA00022737"/>
    </source>
</evidence>
<dbReference type="InterPro" id="IPR016187">
    <property type="entry name" value="CTDL_fold"/>
</dbReference>
<evidence type="ECO:0000256" key="5">
    <source>
        <dbReference type="ARBA" id="ARBA00022989"/>
    </source>
</evidence>
<feature type="transmembrane region" description="Helical" evidence="11">
    <location>
        <begin position="1753"/>
        <end position="1778"/>
    </location>
</feature>
<evidence type="ECO:0000313" key="13">
    <source>
        <dbReference type="EMBL" id="KAF6039464.1"/>
    </source>
</evidence>
<keyword evidence="2 11" id="KW-0812">Transmembrane</keyword>
<evidence type="ECO:0000256" key="11">
    <source>
        <dbReference type="SAM" id="Phobius"/>
    </source>
</evidence>
<feature type="domain" description="SRCR" evidence="12">
    <location>
        <begin position="953"/>
        <end position="1066"/>
    </location>
</feature>
<keyword evidence="6 11" id="KW-0472">Membrane</keyword>
<dbReference type="Pfam" id="PF00530">
    <property type="entry name" value="SRCR"/>
    <property type="match status" value="2"/>
</dbReference>
<evidence type="ECO:0000256" key="3">
    <source>
        <dbReference type="ARBA" id="ARBA00022729"/>
    </source>
</evidence>
<evidence type="ECO:0000256" key="6">
    <source>
        <dbReference type="ARBA" id="ARBA00023136"/>
    </source>
</evidence>
<feature type="compositionally biased region" description="Polar residues" evidence="10">
    <location>
        <begin position="1992"/>
        <end position="2011"/>
    </location>
</feature>
<dbReference type="PRINTS" id="PR00258">
    <property type="entry name" value="SPERACTRCPTR"/>
</dbReference>
<dbReference type="InterPro" id="IPR036772">
    <property type="entry name" value="SRCR-like_dom_sf"/>
</dbReference>
<dbReference type="GO" id="GO:0016020">
    <property type="term" value="C:membrane"/>
    <property type="evidence" value="ECO:0007669"/>
    <property type="project" value="UniProtKB-SubCell"/>
</dbReference>
<keyword evidence="5 11" id="KW-1133">Transmembrane helix</keyword>
<dbReference type="SUPFAM" id="SSF56436">
    <property type="entry name" value="C-type lectin-like"/>
    <property type="match status" value="1"/>
</dbReference>
<feature type="region of interest" description="Disordered" evidence="10">
    <location>
        <begin position="1864"/>
        <end position="1893"/>
    </location>
</feature>
<keyword evidence="14" id="KW-1185">Reference proteome</keyword>
<evidence type="ECO:0000256" key="7">
    <source>
        <dbReference type="ARBA" id="ARBA00023157"/>
    </source>
</evidence>
<proteinExistence type="predicted"/>
<feature type="disulfide bond" evidence="9">
    <location>
        <begin position="1033"/>
        <end position="1043"/>
    </location>
</feature>
<dbReference type="PROSITE" id="PS50287">
    <property type="entry name" value="SRCR_2"/>
    <property type="match status" value="2"/>
</dbReference>
<dbReference type="EMBL" id="VXIV02000257">
    <property type="protein sequence ID" value="KAF6039464.1"/>
    <property type="molecule type" value="Genomic_DNA"/>
</dbReference>
<feature type="compositionally biased region" description="Acidic residues" evidence="10">
    <location>
        <begin position="2272"/>
        <end position="2283"/>
    </location>
</feature>
<feature type="compositionally biased region" description="Basic and acidic residues" evidence="10">
    <location>
        <begin position="1917"/>
        <end position="1928"/>
    </location>
</feature>
<sequence>MTSKTLRDGNKDPREFERLVNGTKHLGGKLKSNFVSEPDTVYIVDSDVNIPSSKEFKLSPGTKLQFDNTVGVLVKGKIYAVGSSEQPIIMNGRVEMEPQANLSWIRFTEGENEFEGVLELNLTGEWSTVCNKGWTMREASIVCQQFGYTLLPNSWIVKRPQAYNRAQAILYNHVRCMESDSDIRDCIHDGDGDFNDCTHEDDVAMKCVPPTWAGVKIVATATKSELSHVTIEEAGLLDYFTNEYVPALQVDKNYHYFSDLTITKSTSTGMSILYSEPFGLETPDISLINNISRSTFSHNLGDGLSTRSSYLTLIDCVFTGNSQSGFSYDPSIPLLTAFDVRKAIPSETVTSIDQSLDNTRIQISTVGEVKYLQAMNTGGVEKYNIMFEIQAAAVDQRVTIQVLDYSPETYIERLVIYDGDKTKIGSATVTAIEEDNVDLPLISSSDTLTLKYSVNGTKSGRLMLSVSSQAEDSVRDTAGTVPQNIRATIRLQNCESSNNKRGLLLKHYNNPSNENMDLFTRVKYEQVVLDQVTVTGNTEEAIFVPSLTKYNEVFMPTVELIEQSHRMANITYKIYNSTFTSNGRGIVAEHNHVDFSNNMWRWKFVDNLIEDNRWGGLLIELPLILHPYDNGNHSVEVNQSRFVNNKDFGFVISGGFANLSIFRNSFDNNVAYKGLIELNGTEKAMFISENEIINNRGKFMLEIDISSHSEFGVHHLASVYKNRFQANQPISSQITNSNSVDTENLDYTMALRGVQQVNTTRNIFADGYKHTFIADVSSSSLQASVNVEENYWSTNNQSVIREKIVDFHDRNNYAVALYSPFLVSADFNSQVSSQPLEVVLFSLKRPLGGIISESVTIPYRTAPYEVVSDITVPSGVTLNIEPGVTFHIHPNIGFLVLGRLLANGLSKKVISFLPVEKTPVSQSGRVKRQEPSLSPPNITSADGLCRQTAIKGLRLCGGEDNKEGFIQLYNDTINAWSLVCDPQFNDRTAEVFCRSMGHYPGNVAVRYSELYEYFTFGVDRNLYKDMWTRTFLCKGHESDVHECALKINYNLETCRQKRQFVFMRCGERNLDKKYDYWGNIRFATDSLEAASDDSIARSALRNVRIVGAGVLHGERVSAVMSTYHTPSTYNIDIRDCAAGGLDFISPQSDIFLLNSQIQNNLKTAVNVLILNGRKGSGDSTFKALNSSSVPYDVYGMINICDARKVIDVRRRVLVYYKYNFDDIVNCVKVFRSVQKTKVHIRFLQVNLFHDDFSRNSLEIFDGPDFVDSALIKDIRAKSGGLNKLYATTQYFDVEFQQYQPQFMMGLHLHASPAGGAHGFIAEITPSSSSYAVAEAVHKIIGNKFHKNAGGALRYSTVGEKNPGIVVTGNVFKMNGLDILNLTSSENVLLEAQNVKALSVSNNMFGENNGSCTVWLNADVDSSQVDRGNISNNIFHKTINGEALRVYGNFFQKLKILFNYVVDNVVENLNTVDLRDVIVNVTGNTVFRNKGAHGIDLWSTNDITSSKQIVEYNQFYSNYPGDKFQQSQHGGNNTMLYSAGHYTSKQIHNNWFENSFYFEMSTHNRTGPSEKPFRDPTMRVDAMYNYWGHKIGVDNTEEIIQSRMHDYRDDTNLSMINYDGFYADNISLPQMEGSFETGYCLVGWQLTNSQKCYKYFGGIATYEEAEALCALEKSTIAQPYNQFWVDIGEVVKSTQQDYSEQVRAWVDEPEKLRPKDKCSVVIDSRYDEADCGDRLPFVCESDQIGAVPADPDLLVLWVMLGVGGFLLLLAAIFVIMWFCKAKVRKEQRFERRASLRSSIRSNKYAINNGALTQGSQTNLASSLYGSRNALANRPMARGRNTTRDMTHSIALTDFTVGETDADFDADDSETVMTQKNGYTSTGSTDDTDSEVGAENIPLTASVKSVAKTAKGYAGSVDSSRRGSRDDLSDISRPIRAYDPVTSQENSQTVRHEAGPSQAPPVIAARGAQSTAEPGASYSRYRPTAPVRVDYSNEGYSTDHSSPKHTLSSPRQPTNEDFRSGAVQPAPRGVTASSDADEHAYINTGRLQRPPPLSEPEPQAYQPAMDLAELKRRQLYSQKRPSRPAPPATRQPSASSRSGSVPNFPIPPKYSTEQLPPSYNTATRGDALPQPRQRPVSQYYPRDGKLDSLSTMDTKSVDSFDTDYSVSKPPLSYRPYGHHRQYSDEKKPLDTDLDSTYSEDQADRTPLYRPRTSLAPQAGYRHPYHPSPLVRDINTGYDSDVSSPRVYHHQNSVNEQYERFPPGRFGEGRLPPETDIDAMSEMTDDWDQRGPPVETDF</sequence>
<feature type="disulfide bond" evidence="9">
    <location>
        <begin position="176"/>
        <end position="186"/>
    </location>
</feature>
<dbReference type="Proteomes" id="UP000593567">
    <property type="component" value="Unassembled WGS sequence"/>
</dbReference>
<feature type="region of interest" description="Disordered" evidence="10">
    <location>
        <begin position="1963"/>
        <end position="1982"/>
    </location>
</feature>
<dbReference type="Gene3D" id="3.10.250.10">
    <property type="entry name" value="SRCR-like domain"/>
    <property type="match status" value="2"/>
</dbReference>
<name>A0A7J7KMS3_BUGNE</name>
<dbReference type="InterPro" id="IPR053243">
    <property type="entry name" value="SJ_maturation_regulator"/>
</dbReference>
<keyword evidence="7 9" id="KW-1015">Disulfide bond</keyword>
<dbReference type="InterPro" id="IPR011050">
    <property type="entry name" value="Pectin_lyase_fold/virulence"/>
</dbReference>
<feature type="region of interest" description="Disordered" evidence="10">
    <location>
        <begin position="1909"/>
        <end position="1958"/>
    </location>
</feature>
<dbReference type="OrthoDB" id="536948at2759"/>
<accession>A0A7J7KMS3</accession>
<feature type="region of interest" description="Disordered" evidence="10">
    <location>
        <begin position="1987"/>
        <end position="2225"/>
    </location>
</feature>
<feature type="domain" description="SRCR" evidence="12">
    <location>
        <begin position="105"/>
        <end position="208"/>
    </location>
</feature>
<keyword evidence="8" id="KW-0325">Glycoprotein</keyword>
<feature type="compositionally biased region" description="Polar residues" evidence="10">
    <location>
        <begin position="2088"/>
        <end position="2099"/>
    </location>
</feature>
<dbReference type="PANTHER" id="PTHR47653">
    <property type="entry name" value="PROTEIN BARK BEETLE"/>
    <property type="match status" value="1"/>
</dbReference>
<evidence type="ECO:0000259" key="12">
    <source>
        <dbReference type="PROSITE" id="PS50287"/>
    </source>
</evidence>
<comment type="subcellular location">
    <subcellularLocation>
        <location evidence="1">Membrane</location>
        <topology evidence="1">Single-pass membrane protein</topology>
    </subcellularLocation>
</comment>
<evidence type="ECO:0000256" key="1">
    <source>
        <dbReference type="ARBA" id="ARBA00004167"/>
    </source>
</evidence>
<dbReference type="InterPro" id="IPR006626">
    <property type="entry name" value="PbH1"/>
</dbReference>
<keyword evidence="4" id="KW-0677">Repeat</keyword>
<dbReference type="SUPFAM" id="SSF51126">
    <property type="entry name" value="Pectin lyase-like"/>
    <property type="match status" value="2"/>
</dbReference>
<gene>
    <name evidence="13" type="ORF">EB796_002229</name>
</gene>
<evidence type="ECO:0000256" key="10">
    <source>
        <dbReference type="SAM" id="MobiDB-lite"/>
    </source>
</evidence>
<evidence type="ECO:0000256" key="2">
    <source>
        <dbReference type="ARBA" id="ARBA00022692"/>
    </source>
</evidence>
<dbReference type="Gene3D" id="3.10.100.10">
    <property type="entry name" value="Mannose-Binding Protein A, subunit A"/>
    <property type="match status" value="1"/>
</dbReference>
<dbReference type="InterPro" id="IPR016186">
    <property type="entry name" value="C-type_lectin-like/link_sf"/>
</dbReference>
<dbReference type="SUPFAM" id="SSF56487">
    <property type="entry name" value="SRCR-like"/>
    <property type="match status" value="2"/>
</dbReference>
<feature type="compositionally biased region" description="Polar residues" evidence="10">
    <location>
        <begin position="2146"/>
        <end position="2163"/>
    </location>
</feature>
<organism evidence="13 14">
    <name type="scientific">Bugula neritina</name>
    <name type="common">Brown bryozoan</name>
    <name type="synonym">Sertularia neritina</name>
    <dbReference type="NCBI Taxonomy" id="10212"/>
    <lineage>
        <taxon>Eukaryota</taxon>
        <taxon>Metazoa</taxon>
        <taxon>Spiralia</taxon>
        <taxon>Lophotrochozoa</taxon>
        <taxon>Bryozoa</taxon>
        <taxon>Gymnolaemata</taxon>
        <taxon>Cheilostomatida</taxon>
        <taxon>Flustrina</taxon>
        <taxon>Buguloidea</taxon>
        <taxon>Bugulidae</taxon>
        <taxon>Bugula</taxon>
    </lineage>
</organism>
<dbReference type="FunFam" id="3.10.250.10:FF:000016">
    <property type="entry name" value="Scavenger receptor cysteine-rich protein type 12"/>
    <property type="match status" value="1"/>
</dbReference>
<comment type="caution">
    <text evidence="13">The sequence shown here is derived from an EMBL/GenBank/DDBJ whole genome shotgun (WGS) entry which is preliminary data.</text>
</comment>